<dbReference type="Proteomes" id="UP001065265">
    <property type="component" value="Chromosome"/>
</dbReference>
<organism evidence="2 3">
    <name type="scientific">Qipengyuania spongiae</name>
    <dbReference type="NCBI Taxonomy" id="2909673"/>
    <lineage>
        <taxon>Bacteria</taxon>
        <taxon>Pseudomonadati</taxon>
        <taxon>Pseudomonadota</taxon>
        <taxon>Alphaproteobacteria</taxon>
        <taxon>Sphingomonadales</taxon>
        <taxon>Erythrobacteraceae</taxon>
        <taxon>Qipengyuania</taxon>
    </lineage>
</organism>
<feature type="region of interest" description="Disordered" evidence="1">
    <location>
        <begin position="53"/>
        <end position="74"/>
    </location>
</feature>
<protein>
    <submittedName>
        <fullName evidence="2">Uncharacterized protein</fullName>
    </submittedName>
</protein>
<dbReference type="RefSeq" id="WP_265557540.1">
    <property type="nucleotide sequence ID" value="NZ_CP092471.1"/>
</dbReference>
<evidence type="ECO:0000313" key="2">
    <source>
        <dbReference type="EMBL" id="UVI38375.1"/>
    </source>
</evidence>
<gene>
    <name evidence="2" type="ORF">L1F33_08880</name>
</gene>
<accession>A0ABY5SW49</accession>
<evidence type="ECO:0000256" key="1">
    <source>
        <dbReference type="SAM" id="MobiDB-lite"/>
    </source>
</evidence>
<evidence type="ECO:0000313" key="3">
    <source>
        <dbReference type="Proteomes" id="UP001065265"/>
    </source>
</evidence>
<reference evidence="2" key="1">
    <citation type="submission" date="2022-02" db="EMBL/GenBank/DDBJ databases">
        <title>Qipengyuania spongiae sp. nov., isolated from marine sponge.</title>
        <authorList>
            <person name="Li Z."/>
            <person name="Zhang M."/>
        </authorList>
    </citation>
    <scope>NUCLEOTIDE SEQUENCE</scope>
    <source>
        <strain evidence="2">PHS-Z21</strain>
    </source>
</reference>
<keyword evidence="3" id="KW-1185">Reference proteome</keyword>
<dbReference type="EMBL" id="CP092471">
    <property type="protein sequence ID" value="UVI38375.1"/>
    <property type="molecule type" value="Genomic_DNA"/>
</dbReference>
<sequence length="150" mass="15820">MSRISHGALFEGRIPVDGILDLEAAKGGNDPTRVESELHVLRENDLLDAALAAAKPAEGDETAPPASIRDRPSNSRIAELGHDVLAHADQILAGSPIGEALIELARVAATDRETPDPTAVHRDNHGSEAITLLKTAFSIQLPTSRPETAS</sequence>
<proteinExistence type="predicted"/>
<name>A0ABY5SW49_9SPHN</name>